<evidence type="ECO:0000313" key="5">
    <source>
        <dbReference type="Proteomes" id="UP000321248"/>
    </source>
</evidence>
<dbReference type="InterPro" id="IPR023214">
    <property type="entry name" value="HAD_sf"/>
</dbReference>
<dbReference type="Gene3D" id="3.40.50.1000">
    <property type="entry name" value="HAD superfamily/HAD-like"/>
    <property type="match status" value="1"/>
</dbReference>
<dbReference type="GO" id="GO:0046872">
    <property type="term" value="F:metal ion binding"/>
    <property type="evidence" value="ECO:0007669"/>
    <property type="project" value="UniProtKB-KW"/>
</dbReference>
<dbReference type="InterPro" id="IPR006439">
    <property type="entry name" value="HAD-SF_hydro_IA"/>
</dbReference>
<dbReference type="SFLD" id="SFLDG01129">
    <property type="entry name" value="C1.5:_HAD__Beta-PGM__Phosphata"/>
    <property type="match status" value="1"/>
</dbReference>
<name>A0A5C8L087_9GAMM</name>
<evidence type="ECO:0000256" key="3">
    <source>
        <dbReference type="SAM" id="MobiDB-lite"/>
    </source>
</evidence>
<evidence type="ECO:0000313" key="4">
    <source>
        <dbReference type="EMBL" id="TXK65821.1"/>
    </source>
</evidence>
<keyword evidence="5" id="KW-1185">Reference proteome</keyword>
<dbReference type="InterPro" id="IPR050155">
    <property type="entry name" value="HAD-like_hydrolase_sf"/>
</dbReference>
<dbReference type="GO" id="GO:0008967">
    <property type="term" value="F:phosphoglycolate phosphatase activity"/>
    <property type="evidence" value="ECO:0007669"/>
    <property type="project" value="TreeGrafter"/>
</dbReference>
<dbReference type="SUPFAM" id="SSF56784">
    <property type="entry name" value="HAD-like"/>
    <property type="match status" value="1"/>
</dbReference>
<dbReference type="InterPro" id="IPR023198">
    <property type="entry name" value="PGP-like_dom2"/>
</dbReference>
<dbReference type="NCBIfam" id="TIGR01549">
    <property type="entry name" value="HAD-SF-IA-v1"/>
    <property type="match status" value="1"/>
</dbReference>
<proteinExistence type="predicted"/>
<dbReference type="GO" id="GO:0005829">
    <property type="term" value="C:cytosol"/>
    <property type="evidence" value="ECO:0007669"/>
    <property type="project" value="TreeGrafter"/>
</dbReference>
<organism evidence="4 5">
    <name type="scientific">Alkalisalibacterium limincola</name>
    <dbReference type="NCBI Taxonomy" id="2699169"/>
    <lineage>
        <taxon>Bacteria</taxon>
        <taxon>Pseudomonadati</taxon>
        <taxon>Pseudomonadota</taxon>
        <taxon>Gammaproteobacteria</taxon>
        <taxon>Lysobacterales</taxon>
        <taxon>Lysobacteraceae</taxon>
        <taxon>Alkalisalibacterium</taxon>
    </lineage>
</organism>
<dbReference type="OrthoDB" id="9776368at2"/>
<accession>A0A5C8L087</accession>
<reference evidence="4 5" key="1">
    <citation type="submission" date="2019-08" db="EMBL/GenBank/DDBJ databases">
        <authorList>
            <person name="Karlyshev A.V."/>
        </authorList>
    </citation>
    <scope>NUCLEOTIDE SEQUENCE [LARGE SCALE GENOMIC DNA]</scope>
    <source>
        <strain evidence="4 5">Alg18-2.2</strain>
    </source>
</reference>
<evidence type="ECO:0000256" key="2">
    <source>
        <dbReference type="ARBA" id="ARBA00022842"/>
    </source>
</evidence>
<dbReference type="EMBL" id="VRTS01000001">
    <property type="protein sequence ID" value="TXK65821.1"/>
    <property type="molecule type" value="Genomic_DNA"/>
</dbReference>
<dbReference type="GO" id="GO:0006281">
    <property type="term" value="P:DNA repair"/>
    <property type="evidence" value="ECO:0007669"/>
    <property type="project" value="TreeGrafter"/>
</dbReference>
<comment type="caution">
    <text evidence="4">The sequence shown here is derived from an EMBL/GenBank/DDBJ whole genome shotgun (WGS) entry which is preliminary data.</text>
</comment>
<protein>
    <submittedName>
        <fullName evidence="4">HAD-IA family hydrolase</fullName>
    </submittedName>
</protein>
<evidence type="ECO:0000256" key="1">
    <source>
        <dbReference type="ARBA" id="ARBA00022801"/>
    </source>
</evidence>
<dbReference type="RefSeq" id="WP_147890494.1">
    <property type="nucleotide sequence ID" value="NZ_VRTS01000001.1"/>
</dbReference>
<dbReference type="Proteomes" id="UP000321248">
    <property type="component" value="Unassembled WGS sequence"/>
</dbReference>
<dbReference type="Gene3D" id="1.10.150.240">
    <property type="entry name" value="Putative phosphatase, domain 2"/>
    <property type="match status" value="1"/>
</dbReference>
<dbReference type="PANTHER" id="PTHR43434:SF23">
    <property type="entry name" value="PHOSPHOGLYCOLATE PHOSPHATASE"/>
    <property type="match status" value="1"/>
</dbReference>
<keyword evidence="1 4" id="KW-0378">Hydrolase</keyword>
<dbReference type="SFLD" id="SFLDS00003">
    <property type="entry name" value="Haloacid_Dehalogenase"/>
    <property type="match status" value="1"/>
</dbReference>
<sequence>MRPGHAVLFDLDGTLVDSAFDLHAAMVNLMRSEGRAPPPLEQFRRVVSKGARAMLALSYPDLDEDAREQRVLPFLEHYAVTVEDNPGAYNGIAQVLEAIEASGAQWGIVTNKPEALARRVVSAMGWDTRSAVLVGGDTLPVKKPDPGTLLHACKQLGVAPPNCVYVGDDERDIVAARQPESCPLPSPGATASCTNRLKTGTRTASRARLATCWAPACFAHRTVRQACDGARHGPASQMAPPGTRDGPGAAIRPGASA</sequence>
<dbReference type="PANTHER" id="PTHR43434">
    <property type="entry name" value="PHOSPHOGLYCOLATE PHOSPHATASE"/>
    <property type="match status" value="1"/>
</dbReference>
<keyword evidence="2" id="KW-0460">Magnesium</keyword>
<dbReference type="Pfam" id="PF00702">
    <property type="entry name" value="Hydrolase"/>
    <property type="match status" value="1"/>
</dbReference>
<dbReference type="PRINTS" id="PR00413">
    <property type="entry name" value="HADHALOGNASE"/>
</dbReference>
<gene>
    <name evidence="4" type="ORF">FU658_01585</name>
</gene>
<feature type="region of interest" description="Disordered" evidence="3">
    <location>
        <begin position="230"/>
        <end position="257"/>
    </location>
</feature>
<dbReference type="InterPro" id="IPR036412">
    <property type="entry name" value="HAD-like_sf"/>
</dbReference>
<dbReference type="AlphaFoldDB" id="A0A5C8L087"/>